<keyword evidence="2" id="KW-1185">Reference proteome</keyword>
<protein>
    <submittedName>
        <fullName evidence="1">Uncharacterized protein</fullName>
    </submittedName>
</protein>
<evidence type="ECO:0000313" key="1">
    <source>
        <dbReference type="EMBL" id="OSQ38368.1"/>
    </source>
</evidence>
<dbReference type="STRING" id="1293891.TMES_10935"/>
<proteinExistence type="predicted"/>
<dbReference type="EMBL" id="JFKA01000004">
    <property type="protein sequence ID" value="OSQ38368.1"/>
    <property type="molecule type" value="Genomic_DNA"/>
</dbReference>
<dbReference type="AlphaFoldDB" id="A0A1Y2KZS7"/>
<dbReference type="Proteomes" id="UP000193391">
    <property type="component" value="Unassembled WGS sequence"/>
</dbReference>
<sequence>MGGILVFAATVSLLAAGNMSHDPQHGPVMARASGVSMYNFDKLHRTSTQACLSGCEMIVVRRAQNEGAQTVMSADLVKADFQIK</sequence>
<accession>A0A1Y2KZS7</accession>
<comment type="caution">
    <text evidence="1">The sequence shown here is derived from an EMBL/GenBank/DDBJ whole genome shotgun (WGS) entry which is preliminary data.</text>
</comment>
<evidence type="ECO:0000313" key="2">
    <source>
        <dbReference type="Proteomes" id="UP000193391"/>
    </source>
</evidence>
<name>A0A1Y2KZS7_9PROT</name>
<reference evidence="1 2" key="1">
    <citation type="submission" date="2014-03" db="EMBL/GenBank/DDBJ databases">
        <title>The draft genome sequence of Thalassospira mesophila JCM 18969.</title>
        <authorList>
            <person name="Lai Q."/>
            <person name="Shao Z."/>
        </authorList>
    </citation>
    <scope>NUCLEOTIDE SEQUENCE [LARGE SCALE GENOMIC DNA]</scope>
    <source>
        <strain evidence="1 2">JCM 18969</strain>
    </source>
</reference>
<organism evidence="1 2">
    <name type="scientific">Thalassospira mesophila</name>
    <dbReference type="NCBI Taxonomy" id="1293891"/>
    <lineage>
        <taxon>Bacteria</taxon>
        <taxon>Pseudomonadati</taxon>
        <taxon>Pseudomonadota</taxon>
        <taxon>Alphaproteobacteria</taxon>
        <taxon>Rhodospirillales</taxon>
        <taxon>Thalassospiraceae</taxon>
        <taxon>Thalassospira</taxon>
    </lineage>
</organism>
<gene>
    <name evidence="1" type="ORF">TMES_10935</name>
</gene>